<sequence>MPLKNSSSCVKLFSVFALRWGGLDTLPDPARQAQRAPNPARAGRQGVTERSRLGHQYDPPRAPRSGGGQPRSGPPCAARARRCDTSAPPAHPARARPGRSTVRAAHLPGGGPRCRSPHPRAPR</sequence>
<protein>
    <submittedName>
        <fullName evidence="2">Uncharacterized protein</fullName>
    </submittedName>
</protein>
<evidence type="ECO:0000313" key="2">
    <source>
        <dbReference type="EMBL" id="KAJ1170579.1"/>
    </source>
</evidence>
<dbReference type="AlphaFoldDB" id="A0AAV7T2G0"/>
<evidence type="ECO:0000256" key="1">
    <source>
        <dbReference type="SAM" id="MobiDB-lite"/>
    </source>
</evidence>
<feature type="compositionally biased region" description="Low complexity" evidence="1">
    <location>
        <begin position="29"/>
        <end position="46"/>
    </location>
</feature>
<feature type="region of interest" description="Disordered" evidence="1">
    <location>
        <begin position="23"/>
        <end position="123"/>
    </location>
</feature>
<comment type="caution">
    <text evidence="2">The sequence shown here is derived from an EMBL/GenBank/DDBJ whole genome shotgun (WGS) entry which is preliminary data.</text>
</comment>
<reference evidence="2" key="1">
    <citation type="journal article" date="2022" name="bioRxiv">
        <title>Sequencing and chromosome-scale assembly of the giantPleurodeles waltlgenome.</title>
        <authorList>
            <person name="Brown T."/>
            <person name="Elewa A."/>
            <person name="Iarovenko S."/>
            <person name="Subramanian E."/>
            <person name="Araus A.J."/>
            <person name="Petzold A."/>
            <person name="Susuki M."/>
            <person name="Suzuki K.-i.T."/>
            <person name="Hayashi T."/>
            <person name="Toyoda A."/>
            <person name="Oliveira C."/>
            <person name="Osipova E."/>
            <person name="Leigh N.D."/>
            <person name="Simon A."/>
            <person name="Yun M.H."/>
        </authorList>
    </citation>
    <scope>NUCLEOTIDE SEQUENCE</scope>
    <source>
        <strain evidence="2">20211129_DDA</strain>
        <tissue evidence="2">Liver</tissue>
    </source>
</reference>
<accession>A0AAV7T2G0</accession>
<evidence type="ECO:0000313" key="3">
    <source>
        <dbReference type="Proteomes" id="UP001066276"/>
    </source>
</evidence>
<name>A0AAV7T2G0_PLEWA</name>
<proteinExistence type="predicted"/>
<gene>
    <name evidence="2" type="ORF">NDU88_002452</name>
</gene>
<dbReference type="Proteomes" id="UP001066276">
    <property type="component" value="Chromosome 4_1"/>
</dbReference>
<dbReference type="EMBL" id="JANPWB010000007">
    <property type="protein sequence ID" value="KAJ1170579.1"/>
    <property type="molecule type" value="Genomic_DNA"/>
</dbReference>
<organism evidence="2 3">
    <name type="scientific">Pleurodeles waltl</name>
    <name type="common">Iberian ribbed newt</name>
    <dbReference type="NCBI Taxonomy" id="8319"/>
    <lineage>
        <taxon>Eukaryota</taxon>
        <taxon>Metazoa</taxon>
        <taxon>Chordata</taxon>
        <taxon>Craniata</taxon>
        <taxon>Vertebrata</taxon>
        <taxon>Euteleostomi</taxon>
        <taxon>Amphibia</taxon>
        <taxon>Batrachia</taxon>
        <taxon>Caudata</taxon>
        <taxon>Salamandroidea</taxon>
        <taxon>Salamandridae</taxon>
        <taxon>Pleurodelinae</taxon>
        <taxon>Pleurodeles</taxon>
    </lineage>
</organism>
<keyword evidence="3" id="KW-1185">Reference proteome</keyword>